<accession>A0A8T0XKM1</accession>
<feature type="region of interest" description="Disordered" evidence="1">
    <location>
        <begin position="1"/>
        <end position="82"/>
    </location>
</feature>
<feature type="compositionally biased region" description="Basic and acidic residues" evidence="1">
    <location>
        <begin position="66"/>
        <end position="82"/>
    </location>
</feature>
<feature type="compositionally biased region" description="Basic residues" evidence="1">
    <location>
        <begin position="9"/>
        <end position="20"/>
    </location>
</feature>
<reference evidence="2" key="1">
    <citation type="submission" date="2020-05" db="EMBL/GenBank/DDBJ databases">
        <title>WGS assembly of Panicum virgatum.</title>
        <authorList>
            <person name="Lovell J.T."/>
            <person name="Jenkins J."/>
            <person name="Shu S."/>
            <person name="Juenger T.E."/>
            <person name="Schmutz J."/>
        </authorList>
    </citation>
    <scope>NUCLEOTIDE SEQUENCE</scope>
    <source>
        <strain evidence="2">AP13</strain>
    </source>
</reference>
<organism evidence="2 3">
    <name type="scientific">Panicum virgatum</name>
    <name type="common">Blackwell switchgrass</name>
    <dbReference type="NCBI Taxonomy" id="38727"/>
    <lineage>
        <taxon>Eukaryota</taxon>
        <taxon>Viridiplantae</taxon>
        <taxon>Streptophyta</taxon>
        <taxon>Embryophyta</taxon>
        <taxon>Tracheophyta</taxon>
        <taxon>Spermatophyta</taxon>
        <taxon>Magnoliopsida</taxon>
        <taxon>Liliopsida</taxon>
        <taxon>Poales</taxon>
        <taxon>Poaceae</taxon>
        <taxon>PACMAD clade</taxon>
        <taxon>Panicoideae</taxon>
        <taxon>Panicodae</taxon>
        <taxon>Paniceae</taxon>
        <taxon>Panicinae</taxon>
        <taxon>Panicum</taxon>
        <taxon>Panicum sect. Hiantes</taxon>
    </lineage>
</organism>
<sequence>MKFEEQGHRHQPVARQHLRFRVTSPAGKAAKGCATASSPALDERRKTAGKTPRQQLTAGGTTGGSSKDKLSRCPGSREDKSSRRQLICFLRCLSWPFGL</sequence>
<name>A0A8T0XKM1_PANVG</name>
<keyword evidence="3" id="KW-1185">Reference proteome</keyword>
<evidence type="ECO:0000313" key="3">
    <source>
        <dbReference type="Proteomes" id="UP000823388"/>
    </source>
</evidence>
<proteinExistence type="predicted"/>
<evidence type="ECO:0000313" key="2">
    <source>
        <dbReference type="EMBL" id="KAG2659518.1"/>
    </source>
</evidence>
<gene>
    <name evidence="2" type="ORF">PVAP13_1KG366505</name>
</gene>
<comment type="caution">
    <text evidence="2">The sequence shown here is derived from an EMBL/GenBank/DDBJ whole genome shotgun (WGS) entry which is preliminary data.</text>
</comment>
<dbReference type="Proteomes" id="UP000823388">
    <property type="component" value="Chromosome 1K"/>
</dbReference>
<evidence type="ECO:0000256" key="1">
    <source>
        <dbReference type="SAM" id="MobiDB-lite"/>
    </source>
</evidence>
<dbReference type="EMBL" id="CM029037">
    <property type="protein sequence ID" value="KAG2659518.1"/>
    <property type="molecule type" value="Genomic_DNA"/>
</dbReference>
<dbReference type="AlphaFoldDB" id="A0A8T0XKM1"/>
<protein>
    <submittedName>
        <fullName evidence="2">Uncharacterized protein</fullName>
    </submittedName>
</protein>